<feature type="region of interest" description="Disordered" evidence="3">
    <location>
        <begin position="378"/>
        <end position="397"/>
    </location>
</feature>
<evidence type="ECO:0000256" key="3">
    <source>
        <dbReference type="SAM" id="MobiDB-lite"/>
    </source>
</evidence>
<keyword evidence="8" id="KW-1185">Reference proteome</keyword>
<evidence type="ECO:0000256" key="2">
    <source>
        <dbReference type="SAM" id="Coils"/>
    </source>
</evidence>
<evidence type="ECO:0000256" key="4">
    <source>
        <dbReference type="SAM" id="SignalP"/>
    </source>
</evidence>
<evidence type="ECO:0000259" key="6">
    <source>
        <dbReference type="Pfam" id="PF24568"/>
    </source>
</evidence>
<reference evidence="7 8" key="1">
    <citation type="submission" date="2018-05" db="EMBL/GenBank/DDBJ databases">
        <title>Complete genome sequence of Megasphaera sp. AJH120T, isolated from the ceca of a chicken.</title>
        <authorList>
            <person name="Maki J."/>
            <person name="Looft T."/>
        </authorList>
    </citation>
    <scope>NUCLEOTIDE SEQUENCE [LARGE SCALE GENOMIC DNA]</scope>
    <source>
        <strain evidence="7 8">AJH120</strain>
    </source>
</reference>
<proteinExistence type="predicted"/>
<accession>A0A346B213</accession>
<evidence type="ECO:0000259" key="5">
    <source>
        <dbReference type="Pfam" id="PF01551"/>
    </source>
</evidence>
<keyword evidence="1 4" id="KW-0732">Signal</keyword>
<gene>
    <name evidence="7" type="ORF">DKB62_11605</name>
</gene>
<dbReference type="Pfam" id="PF01551">
    <property type="entry name" value="Peptidase_M23"/>
    <property type="match status" value="1"/>
</dbReference>
<evidence type="ECO:0000313" key="7">
    <source>
        <dbReference type="EMBL" id="AXL22156.1"/>
    </source>
</evidence>
<name>A0A346B213_9FIRM</name>
<dbReference type="GO" id="GO:0004222">
    <property type="term" value="F:metalloendopeptidase activity"/>
    <property type="evidence" value="ECO:0007669"/>
    <property type="project" value="TreeGrafter"/>
</dbReference>
<dbReference type="RefSeq" id="WP_087477505.1">
    <property type="nucleotide sequence ID" value="NZ_CP029462.1"/>
</dbReference>
<dbReference type="PANTHER" id="PTHR21666">
    <property type="entry name" value="PEPTIDASE-RELATED"/>
    <property type="match status" value="1"/>
</dbReference>
<dbReference type="Pfam" id="PF24568">
    <property type="entry name" value="CC_PcsB"/>
    <property type="match status" value="1"/>
</dbReference>
<dbReference type="KEGG" id="meg:DKB62_11605"/>
<dbReference type="Gene3D" id="2.70.70.10">
    <property type="entry name" value="Glucose Permease (Domain IIA)"/>
    <property type="match status" value="1"/>
</dbReference>
<dbReference type="OrthoDB" id="9809488at2"/>
<protein>
    <submittedName>
        <fullName evidence="7">Peptidase M23</fullName>
    </submittedName>
</protein>
<dbReference type="InterPro" id="IPR011055">
    <property type="entry name" value="Dup_hybrid_motif"/>
</dbReference>
<dbReference type="Proteomes" id="UP000254337">
    <property type="component" value="Chromosome"/>
</dbReference>
<feature type="coiled-coil region" evidence="2">
    <location>
        <begin position="160"/>
        <end position="229"/>
    </location>
</feature>
<dbReference type="EMBL" id="CP029462">
    <property type="protein sequence ID" value="AXL22156.1"/>
    <property type="molecule type" value="Genomic_DNA"/>
</dbReference>
<dbReference type="InterPro" id="IPR016047">
    <property type="entry name" value="M23ase_b-sheet_dom"/>
</dbReference>
<feature type="domain" description="Peptidoglycan hydrolase PcsB coiled-coil" evidence="6">
    <location>
        <begin position="104"/>
        <end position="168"/>
    </location>
</feature>
<feature type="signal peptide" evidence="4">
    <location>
        <begin position="1"/>
        <end position="28"/>
    </location>
</feature>
<feature type="chain" id="PRO_5017005762" evidence="4">
    <location>
        <begin position="29"/>
        <end position="397"/>
    </location>
</feature>
<evidence type="ECO:0000256" key="1">
    <source>
        <dbReference type="ARBA" id="ARBA00022729"/>
    </source>
</evidence>
<organism evidence="7 8">
    <name type="scientific">Megasphaera stantonii</name>
    <dbReference type="NCBI Taxonomy" id="2144175"/>
    <lineage>
        <taxon>Bacteria</taxon>
        <taxon>Bacillati</taxon>
        <taxon>Bacillota</taxon>
        <taxon>Negativicutes</taxon>
        <taxon>Veillonellales</taxon>
        <taxon>Veillonellaceae</taxon>
        <taxon>Megasphaera</taxon>
    </lineage>
</organism>
<dbReference type="SUPFAM" id="SSF51261">
    <property type="entry name" value="Duplicated hybrid motif"/>
    <property type="match status" value="1"/>
</dbReference>
<dbReference type="Gene3D" id="6.10.250.3150">
    <property type="match status" value="1"/>
</dbReference>
<sequence length="397" mass="43335">MVTFTKQKKYVAAMVISALLSPCFASFAEDEDLQNQLADVQQQMAEQEQKKNEAEAVIGSVFEKLRVIQENLDAAEAEYKSISDQLAQTEAKIRDTEARLAAEQAKLDKRLDVFSVRIRDIYMHGQLNYLDVILGAKDFNDFANRVELLRRVVAADMELISSIREQRDIIHQARQELEAERQHQVQLKAEAEQKKAEIEEHKKEQQAILYQAENDKATAEAAYRELEASSAAIGEMLRQRAAERAAAAAAAAAQQSSGGGGYTSYQPVSGSGAMMWPVNGVITSEYGYRVHPIFGSTIYHSGMDIGVDYGTPVAAADSGYVVEAGWISGYGYAVIIDHGNGLSTLYGHNESLAVSAGQSVSKGQTIAYAGSTGNSTGPHVHFEVRSNGDPVDPMAYL</sequence>
<feature type="coiled-coil region" evidence="2">
    <location>
        <begin position="30"/>
        <end position="106"/>
    </location>
</feature>
<dbReference type="PANTHER" id="PTHR21666:SF289">
    <property type="entry name" value="L-ALA--D-GLU ENDOPEPTIDASE"/>
    <property type="match status" value="1"/>
</dbReference>
<dbReference type="InterPro" id="IPR057309">
    <property type="entry name" value="PcsB_CC"/>
</dbReference>
<keyword evidence="2" id="KW-0175">Coiled coil</keyword>
<feature type="domain" description="M23ase beta-sheet core" evidence="5">
    <location>
        <begin position="299"/>
        <end position="393"/>
    </location>
</feature>
<evidence type="ECO:0000313" key="8">
    <source>
        <dbReference type="Proteomes" id="UP000254337"/>
    </source>
</evidence>
<dbReference type="AlphaFoldDB" id="A0A346B213"/>
<dbReference type="InterPro" id="IPR050570">
    <property type="entry name" value="Cell_wall_metabolism_enzyme"/>
</dbReference>
<dbReference type="CDD" id="cd12797">
    <property type="entry name" value="M23_peptidase"/>
    <property type="match status" value="1"/>
</dbReference>